<gene>
    <name evidence="4" type="ORF">V5N11_019015</name>
</gene>
<organism evidence="4 5">
    <name type="scientific">Cardamine amara subsp. amara</name>
    <dbReference type="NCBI Taxonomy" id="228776"/>
    <lineage>
        <taxon>Eukaryota</taxon>
        <taxon>Viridiplantae</taxon>
        <taxon>Streptophyta</taxon>
        <taxon>Embryophyta</taxon>
        <taxon>Tracheophyta</taxon>
        <taxon>Spermatophyta</taxon>
        <taxon>Magnoliopsida</taxon>
        <taxon>eudicotyledons</taxon>
        <taxon>Gunneridae</taxon>
        <taxon>Pentapetalae</taxon>
        <taxon>rosids</taxon>
        <taxon>malvids</taxon>
        <taxon>Brassicales</taxon>
        <taxon>Brassicaceae</taxon>
        <taxon>Cardamineae</taxon>
        <taxon>Cardamine</taxon>
    </lineage>
</organism>
<reference evidence="4 5" key="1">
    <citation type="submission" date="2024-04" db="EMBL/GenBank/DDBJ databases">
        <title>Genome assembly C_amara_ONT_v2.</title>
        <authorList>
            <person name="Yant L."/>
            <person name="Moore C."/>
            <person name="Slenker M."/>
        </authorList>
    </citation>
    <scope>NUCLEOTIDE SEQUENCE [LARGE SCALE GENOMIC DNA]</scope>
    <source>
        <tissue evidence="4">Leaf</tissue>
    </source>
</reference>
<dbReference type="PROSITE" id="PS50802">
    <property type="entry name" value="OTU"/>
    <property type="match status" value="1"/>
</dbReference>
<dbReference type="InterPro" id="IPR003323">
    <property type="entry name" value="OTU_dom"/>
</dbReference>
<dbReference type="Gene3D" id="3.90.70.80">
    <property type="match status" value="1"/>
</dbReference>
<dbReference type="EMBL" id="JBANAX010000841">
    <property type="protein sequence ID" value="KAL1191806.1"/>
    <property type="molecule type" value="Genomic_DNA"/>
</dbReference>
<dbReference type="Proteomes" id="UP001558713">
    <property type="component" value="Unassembled WGS sequence"/>
</dbReference>
<dbReference type="PANTHER" id="PTHR12419:SF103">
    <property type="entry name" value="OVARIAN TUMOR DOMAIN-CONTAINING DEUBIQUITINATING ENZYME 10-RELATED"/>
    <property type="match status" value="1"/>
</dbReference>
<dbReference type="InterPro" id="IPR050704">
    <property type="entry name" value="Peptidase_C85-like"/>
</dbReference>
<evidence type="ECO:0000256" key="2">
    <source>
        <dbReference type="SAM" id="MobiDB-lite"/>
    </source>
</evidence>
<dbReference type="Pfam" id="PF02338">
    <property type="entry name" value="OTU"/>
    <property type="match status" value="1"/>
</dbReference>
<dbReference type="PANTHER" id="PTHR12419">
    <property type="entry name" value="OTU DOMAIN CONTAINING PROTEIN"/>
    <property type="match status" value="1"/>
</dbReference>
<sequence length="238" mass="28122">MSNTRIKSRCFEDLNDRERLEDSLEWEGYTEIKVKSDGNCQFRALADQLYKNSDFHKRVRQEIVKQLKYHPKFYKGLVDKMEFSEYVKNMSMNSVWGDEVTLKAAADVYGVKIELITSLKHSTNIVILPKSLKEPDKVVYLSYLAGTHFNSLHKNQDSGLSSSLASNTKLQRKKEKGKEEKKKEEEEKKEEKEKEEMKKEKEEKKKGKVMKEKNKNQHFHFSDVMSIHEQEEDDYSFY</sequence>
<protein>
    <submittedName>
        <fullName evidence="4">OVARIAN TUMOR DOMAIN-containing deubiquitinating enzyme 10</fullName>
    </submittedName>
</protein>
<evidence type="ECO:0000313" key="5">
    <source>
        <dbReference type="Proteomes" id="UP001558713"/>
    </source>
</evidence>
<comment type="similarity">
    <text evidence="1">Belongs to the peptidase C85 family.</text>
</comment>
<accession>A0ABD0ZYV7</accession>
<proteinExistence type="inferred from homology"/>
<feature type="compositionally biased region" description="Polar residues" evidence="2">
    <location>
        <begin position="155"/>
        <end position="169"/>
    </location>
</feature>
<dbReference type="InterPro" id="IPR038765">
    <property type="entry name" value="Papain-like_cys_pep_sf"/>
</dbReference>
<feature type="domain" description="OTU" evidence="3">
    <location>
        <begin position="29"/>
        <end position="155"/>
    </location>
</feature>
<keyword evidence="5" id="KW-1185">Reference proteome</keyword>
<comment type="caution">
    <text evidence="4">The sequence shown here is derived from an EMBL/GenBank/DDBJ whole genome shotgun (WGS) entry which is preliminary data.</text>
</comment>
<dbReference type="AlphaFoldDB" id="A0ABD0ZYV7"/>
<dbReference type="SUPFAM" id="SSF54001">
    <property type="entry name" value="Cysteine proteinases"/>
    <property type="match status" value="1"/>
</dbReference>
<feature type="region of interest" description="Disordered" evidence="2">
    <location>
        <begin position="155"/>
        <end position="238"/>
    </location>
</feature>
<evidence type="ECO:0000313" key="4">
    <source>
        <dbReference type="EMBL" id="KAL1191806.1"/>
    </source>
</evidence>
<evidence type="ECO:0000259" key="3">
    <source>
        <dbReference type="PROSITE" id="PS50802"/>
    </source>
</evidence>
<name>A0ABD0ZYV7_CARAN</name>
<feature type="compositionally biased region" description="Basic and acidic residues" evidence="2">
    <location>
        <begin position="176"/>
        <end position="215"/>
    </location>
</feature>
<dbReference type="CDD" id="cd22751">
    <property type="entry name" value="OTU_plant_OTU9-like"/>
    <property type="match status" value="1"/>
</dbReference>
<evidence type="ECO:0000256" key="1">
    <source>
        <dbReference type="ARBA" id="ARBA00010407"/>
    </source>
</evidence>